<dbReference type="Gene3D" id="1.10.287.1490">
    <property type="match status" value="1"/>
</dbReference>
<dbReference type="GeneID" id="109392582"/>
<organism evidence="3 4">
    <name type="scientific">Hipposideros armiger</name>
    <name type="common">Great Himalayan leaf-nosed bat</name>
    <dbReference type="NCBI Taxonomy" id="186990"/>
    <lineage>
        <taxon>Eukaryota</taxon>
        <taxon>Metazoa</taxon>
        <taxon>Chordata</taxon>
        <taxon>Craniata</taxon>
        <taxon>Vertebrata</taxon>
        <taxon>Euteleostomi</taxon>
        <taxon>Mammalia</taxon>
        <taxon>Eutheria</taxon>
        <taxon>Laurasiatheria</taxon>
        <taxon>Chiroptera</taxon>
        <taxon>Yinpterochiroptera</taxon>
        <taxon>Rhinolophoidea</taxon>
        <taxon>Hipposideridae</taxon>
        <taxon>Hipposideros</taxon>
    </lineage>
</organism>
<feature type="compositionally biased region" description="Basic and acidic residues" evidence="2">
    <location>
        <begin position="829"/>
        <end position="843"/>
    </location>
</feature>
<dbReference type="PANTHER" id="PTHR36866">
    <property type="entry name" value="CHROMOSOME 4 OPEN READING FRAME 50"/>
    <property type="match status" value="1"/>
</dbReference>
<dbReference type="CTD" id="106112835"/>
<accession>A0A8B7STH3</accession>
<feature type="region of interest" description="Disordered" evidence="2">
    <location>
        <begin position="429"/>
        <end position="480"/>
    </location>
</feature>
<feature type="compositionally biased region" description="Low complexity" evidence="2">
    <location>
        <begin position="446"/>
        <end position="463"/>
    </location>
</feature>
<dbReference type="RefSeq" id="XP_019516696.1">
    <property type="nucleotide sequence ID" value="XM_019661151.1"/>
</dbReference>
<evidence type="ECO:0000256" key="2">
    <source>
        <dbReference type="SAM" id="MobiDB-lite"/>
    </source>
</evidence>
<dbReference type="PANTHER" id="PTHR36866:SF1">
    <property type="entry name" value="GENE 1043-RELATED"/>
    <property type="match status" value="1"/>
</dbReference>
<feature type="compositionally biased region" description="Basic and acidic residues" evidence="2">
    <location>
        <begin position="660"/>
        <end position="670"/>
    </location>
</feature>
<keyword evidence="3" id="KW-1185">Reference proteome</keyword>
<feature type="coiled-coil region" evidence="1">
    <location>
        <begin position="216"/>
        <end position="243"/>
    </location>
</feature>
<dbReference type="KEGG" id="hai:109392582"/>
<sequence length="1413" mass="154308">MGGILKGDHTAHEDQEIFSLAARRQLRCEEVRLTQAGYFPAQSEGTAPTLKSPDRRCCQFIDLLSLDSRAMSELEPTAKTRTEKSFSYVVRAPSSDGFDVMNVDVKIDTSWVFQDMEDSGEEQGCLPEEAAGSPDVDTGALRKQLESSEQKLLAAVDKYVTSESGLRSRIQELELSERKLLRKVDQLSARVFQERSACLRAQEELEVLQGELASQVLEKERAAQRQRGRLRQLRERLRHKDEALGRQAEALERCQRSQRRQLCLVREQERVLRAQVQRLERDVRRLCRAAGLLLAELDAPAPGSSRRPGPAGARDAPEEAAELRALQATAGQGERERDQAARRLQEQRATERRLRGQLEELRCCIYELKLSEIGLQGQVEDLTEQNRNLREKLGAQAPHETACSTAPAGHCSLDVPGCIQDEWLPLPRQEAPGACRSQGRHASLRPDGAPGPSASAGQSSEGPCAWGSIGAGPGGPSVSVPDLKTTAELLGDLTGSDHGQLPLAEPSVHDQSLLLICGGPPGPCVDDSLLPLELAWMMEQRLAAAPAQESFLLVQTSALPPRGPARDPAPLLLQEASPELQTQLVLDTRSSPAPRAVGQPCRGHHQARSLEAPLCRESPQVSNHQFPKRGPSGPNDAWKAAGEVPGWTSEGWGPRRTWGRKKEELGDKSQLHQGNGENLSLEDGVGAQNDVRPERGASGAQAAASCPWPGPETPLPFLQGEASLSTEGLEFLSRRGRPEGHIWVLLGGLSSAEEEGILPAAFFGAHGTKGPPPAGAQLLTEMGRAIRTVQGTEGNHMWPGNSLLLHEESPGGEGQGEEEVKALHLQGSRPDDRKVPEEPGPKGHEAKAMLSLMEERGLPPFFRAALSPEGAEPTGLAWAPQKAHDGSALTIDTFEKEMEACFQQLSILKLGSGACGQEASTLVGENWNFARRWHGCPEHVYPRQVSANQGLDTCPAEEADPKENREDVKLGEAEPLGADEVLPWMVPGLEALSLGPEGSPELGRLSQPARAFEGARGRFHQLISGLKKERSKVLHANAKLQRDQDRCHKKIRALEKERARNVNKISTLEQDNSMLLGDISHLKRELDQYLQAISDLEDCNEKSYHKISELEEESEKLKGHVGQLQKAMSESSRKSKVVMEAVTQENGELKALISELGVSYKELIRDIALGIEDMIRALRGENEHLLHRIRALETEVVLGMSRGVGRLGQAEERPQGRSTAAVHRADGVEVGVQTTQLPEPLTAGSHWPPWEEEMGPAGGRMGPSFGLENSRSCADSTAPSSAGREGDVSSALQGNIDAGQVKAAHLEKEERRPWCSADISEVPALRSLSNGPQLRDPEAETSEEDLRLRVRQLGHQVLTLQCQLRDQGSAYRQLQAARDEALCLQHQLTGKLDELQKKHYEANLAVTPLKNVT</sequence>
<evidence type="ECO:0000256" key="1">
    <source>
        <dbReference type="SAM" id="Coils"/>
    </source>
</evidence>
<feature type="region of interest" description="Disordered" evidence="2">
    <location>
        <begin position="299"/>
        <end position="318"/>
    </location>
</feature>
<dbReference type="OrthoDB" id="4158657at2759"/>
<proteinExistence type="predicted"/>
<feature type="compositionally biased region" description="Polar residues" evidence="2">
    <location>
        <begin position="1267"/>
        <end position="1280"/>
    </location>
</feature>
<dbReference type="InterPro" id="IPR032771">
    <property type="entry name" value="DUF4527"/>
</dbReference>
<dbReference type="Pfam" id="PF15030">
    <property type="entry name" value="DUF4527"/>
    <property type="match status" value="1"/>
</dbReference>
<feature type="region of interest" description="Disordered" evidence="2">
    <location>
        <begin position="617"/>
        <end position="706"/>
    </location>
</feature>
<feature type="region of interest" description="Disordered" evidence="2">
    <location>
        <begin position="793"/>
        <end position="843"/>
    </location>
</feature>
<feature type="region of interest" description="Disordered" evidence="2">
    <location>
        <begin position="1226"/>
        <end position="1289"/>
    </location>
</feature>
<name>A0A8B7STH3_HIPAR</name>
<dbReference type="Proteomes" id="UP000694851">
    <property type="component" value="Unplaced"/>
</dbReference>
<evidence type="ECO:0000313" key="4">
    <source>
        <dbReference type="RefSeq" id="XP_019516696.1"/>
    </source>
</evidence>
<evidence type="ECO:0000313" key="3">
    <source>
        <dbReference type="Proteomes" id="UP000694851"/>
    </source>
</evidence>
<feature type="coiled-coil region" evidence="1">
    <location>
        <begin position="1037"/>
        <end position="1130"/>
    </location>
</feature>
<keyword evidence="1" id="KW-0175">Coiled coil</keyword>
<protein>
    <submittedName>
        <fullName evidence="4">Uncharacterized protein C4orf50 homolog</fullName>
    </submittedName>
</protein>
<feature type="coiled-coil region" evidence="1">
    <location>
        <begin position="341"/>
        <end position="392"/>
    </location>
</feature>
<gene>
    <name evidence="4" type="primary">CUNH4orf50</name>
</gene>
<reference evidence="4" key="1">
    <citation type="submission" date="2025-08" db="UniProtKB">
        <authorList>
            <consortium name="RefSeq"/>
        </authorList>
    </citation>
    <scope>IDENTIFICATION</scope>
    <source>
        <tissue evidence="4">Muscle</tissue>
    </source>
</reference>